<dbReference type="PANTHER" id="PTHR18934:SF113">
    <property type="entry name" value="ATP-DEPENDENT RNA HELICASE TDRD9"/>
    <property type="match status" value="1"/>
</dbReference>
<dbReference type="Proteomes" id="UP000475862">
    <property type="component" value="Unassembled WGS sequence"/>
</dbReference>
<keyword evidence="3" id="KW-0547">Nucleotide-binding</keyword>
<feature type="domain" description="Helicase C-terminal" evidence="7">
    <location>
        <begin position="351"/>
        <end position="525"/>
    </location>
</feature>
<evidence type="ECO:0000256" key="3">
    <source>
        <dbReference type="ARBA" id="ARBA00022741"/>
    </source>
</evidence>
<dbReference type="PANTHER" id="PTHR18934">
    <property type="entry name" value="ATP-DEPENDENT RNA HELICASE"/>
    <property type="match status" value="1"/>
</dbReference>
<evidence type="ECO:0000259" key="7">
    <source>
        <dbReference type="PROSITE" id="PS51194"/>
    </source>
</evidence>
<dbReference type="InterPro" id="IPR002464">
    <property type="entry name" value="DNA/RNA_helicase_DEAH_CS"/>
</dbReference>
<dbReference type="SMART" id="SM00847">
    <property type="entry name" value="HA2"/>
    <property type="match status" value="1"/>
</dbReference>
<dbReference type="InterPro" id="IPR001650">
    <property type="entry name" value="Helicase_C-like"/>
</dbReference>
<keyword evidence="9" id="KW-1185">Reference proteome</keyword>
<feature type="domain" description="Helicase ATP-binding" evidence="6">
    <location>
        <begin position="131"/>
        <end position="298"/>
    </location>
</feature>
<dbReference type="InterPro" id="IPR014001">
    <property type="entry name" value="Helicase_ATP-bd"/>
</dbReference>
<evidence type="ECO:0008006" key="10">
    <source>
        <dbReference type="Google" id="ProtNLM"/>
    </source>
</evidence>
<dbReference type="GO" id="GO:0003723">
    <property type="term" value="F:RNA binding"/>
    <property type="evidence" value="ECO:0007669"/>
    <property type="project" value="TreeGrafter"/>
</dbReference>
<dbReference type="PROSITE" id="PS00028">
    <property type="entry name" value="ZINC_FINGER_C2H2_1"/>
    <property type="match status" value="1"/>
</dbReference>
<dbReference type="InterPro" id="IPR013087">
    <property type="entry name" value="Znf_C2H2_type"/>
</dbReference>
<sequence>MSMWQQFAKGNIEKKVLPGSDLHNIYKKHEYNSDLSQSSHNYVDYDEQGRSYVNTGLNEYDKENEEYNELSKKALHNSNMSSVDSITYANSVADLKDLDIDEIKLFEHYKFKDPSNKSNDLEIADSKDKIINTINSNGTVLISGATGCGKSTQVPQYILDDCMSKKKYCNIIVTQPRRIAAISVSKQVNKERAWKDGLLVGYQVGRKKNYDPSTTKILYCTTGILLLKIIKAKSLSEFSHIILDEVHERTLEMDFLLLVIKKLQKSNSQSTRVILMSATAETEKLRDYFGDYYGHPYNRHQAAPLVTVDKPSNYSVHTAYLDDLYGFIPTARKMDLSKTQIDEDGYETAISLVKAFDKMKVDNDDKKSVLIFLPGIYEIEEMHRRMEDLITSKDHKWILIPLHSSITSEEQDKVFMQTPLNYRKIILSTNIAESSITVPDVSFVIDFCLMKQLKNEMRSNYSMLIMNWASKSNCNQRAGRVGRVANGRVYRLIPRRMFNELEDNELPEMSRCSLSRVVLMSKLLNMGTPKQLLASALDAPCLKNIILTIRTLQQVGALLSTVNGVISSMDGDITYMGKVMAHLPLEPPMSKLIYFGYIFNILNEAIIMACGLSIKSIFSQPFNQRLEAYTQKLTWANYSCSDPIAYIGAYQSWLESKPEFDRNRNLEKTWAFKNYIQLSAMRELYDLIDDVSNRLNRNFGIIANSGKMKWIKPEEKAMACKVILAGAFYPNYFIRGTNNAYMDEHEVHKTLNEHDPYQTVYFTGFPHDQPKELYKEAIESLFPKKFVGKPTAYFSTSNKVFVEFPMSNIKNMAYNTNQYEEKLNQLVPGNIAYGVYVAIKMRTLKFNFKIPLLKPSDAKKKLELITQQMAAQEITCKEVLPVQRCILEEIESNNKAIVITVTYFETVDRFWAQLLDEKHNNILIKLWEFVNNEISLIETNPDNLVIDDFYIVIYREEKYRGKLMEFPRGPKKEYKVMYYFYLKYQRFPNYGMRVILVFLLIDFGESVQLCNEDIFNIKDKDVKKKVYSFPTLAFQCKIAKIRSPTNRQLNAGWSEETKTLIVGKLLKNAKGTMFKYSFIIDNFFMFKIYSIVDGVVSFEDLTFIDEEENISISEYLIKNKLATRTEESFASKKDHEKRLKIIGCVNNEMHQKSNAVCLNLKSPTEEESYTIHNLKGPVSPLEILFVAGNLCLNENDKLTLWDTTMMPNIPGMPAIICLIFSPCVEIRYNSSYTKMIGAICGLGYHPETGRPLFEENDIEITFDTVIDLNFLNKINIIRMLLNRCVNPEDEEGPGDIFQIQHSLQVSLIEYVYNIRIFSQPTKFKGPEPYTRKYMWSEIRKSRLQSPYQENSPVNHPMAGSDVYKLLWGTILSQKMSASECKELMFKLSKIKRLEECLSLNNYTSERCLEELRCPLCQLIFTNTSSVLMHFDNYQHIERYKLAREELHLHYTGPFRDIKNL</sequence>
<keyword evidence="5" id="KW-0067">ATP-binding</keyword>
<dbReference type="Pfam" id="PF00270">
    <property type="entry name" value="DEAD"/>
    <property type="match status" value="1"/>
</dbReference>
<evidence type="ECO:0000256" key="5">
    <source>
        <dbReference type="ARBA" id="ARBA00022840"/>
    </source>
</evidence>
<reference evidence="8 9" key="1">
    <citation type="submission" date="2019-08" db="EMBL/GenBank/DDBJ databases">
        <title>The genome of the soybean aphid Biotype 1, its phylome, world population structure and adaptation to the North American continent.</title>
        <authorList>
            <person name="Giordano R."/>
            <person name="Donthu R.K."/>
            <person name="Hernandez A.G."/>
            <person name="Wright C.L."/>
            <person name="Zimin A.V."/>
        </authorList>
    </citation>
    <scope>NUCLEOTIDE SEQUENCE [LARGE SCALE GENOMIC DNA]</scope>
    <source>
        <tissue evidence="8">Whole aphids</tissue>
    </source>
</reference>
<dbReference type="PROSITE" id="PS51192">
    <property type="entry name" value="HELICASE_ATP_BIND_1"/>
    <property type="match status" value="1"/>
</dbReference>
<dbReference type="Pfam" id="PF21010">
    <property type="entry name" value="HA2_C"/>
    <property type="match status" value="1"/>
</dbReference>
<dbReference type="CDD" id="cd18791">
    <property type="entry name" value="SF2_C_RHA"/>
    <property type="match status" value="1"/>
</dbReference>
<organism evidence="8 9">
    <name type="scientific">Aphis glycines</name>
    <name type="common">Soybean aphid</name>
    <dbReference type="NCBI Taxonomy" id="307491"/>
    <lineage>
        <taxon>Eukaryota</taxon>
        <taxon>Metazoa</taxon>
        <taxon>Ecdysozoa</taxon>
        <taxon>Arthropoda</taxon>
        <taxon>Hexapoda</taxon>
        <taxon>Insecta</taxon>
        <taxon>Pterygota</taxon>
        <taxon>Neoptera</taxon>
        <taxon>Paraneoptera</taxon>
        <taxon>Hemiptera</taxon>
        <taxon>Sternorrhyncha</taxon>
        <taxon>Aphidomorpha</taxon>
        <taxon>Aphidoidea</taxon>
        <taxon>Aphididae</taxon>
        <taxon>Aphidini</taxon>
        <taxon>Aphis</taxon>
        <taxon>Aphis</taxon>
    </lineage>
</organism>
<evidence type="ECO:0000259" key="6">
    <source>
        <dbReference type="PROSITE" id="PS51192"/>
    </source>
</evidence>
<dbReference type="PROSITE" id="PS00690">
    <property type="entry name" value="DEAH_ATP_HELICASE"/>
    <property type="match status" value="1"/>
</dbReference>
<gene>
    <name evidence="8" type="ORF">AGLY_014829</name>
</gene>
<keyword evidence="4" id="KW-0378">Hydrolase</keyword>
<dbReference type="OrthoDB" id="66977at2759"/>
<evidence type="ECO:0000256" key="2">
    <source>
        <dbReference type="ARBA" id="ARBA00022490"/>
    </source>
</evidence>
<comment type="subcellular location">
    <subcellularLocation>
        <location evidence="1">Cytoplasm</location>
    </subcellularLocation>
</comment>
<evidence type="ECO:0000256" key="1">
    <source>
        <dbReference type="ARBA" id="ARBA00004496"/>
    </source>
</evidence>
<dbReference type="InterPro" id="IPR007502">
    <property type="entry name" value="Helicase-assoc_dom"/>
</dbReference>
<name>A0A6G0T2H1_APHGL</name>
<dbReference type="SUPFAM" id="SSF52540">
    <property type="entry name" value="P-loop containing nucleoside triphosphate hydrolases"/>
    <property type="match status" value="1"/>
</dbReference>
<dbReference type="PROSITE" id="PS51194">
    <property type="entry name" value="HELICASE_CTER"/>
    <property type="match status" value="1"/>
</dbReference>
<dbReference type="Gene3D" id="3.40.50.300">
    <property type="entry name" value="P-loop containing nucleotide triphosphate hydrolases"/>
    <property type="match status" value="2"/>
</dbReference>
<evidence type="ECO:0000313" key="8">
    <source>
        <dbReference type="EMBL" id="KAE9524779.1"/>
    </source>
</evidence>
<proteinExistence type="predicted"/>
<dbReference type="GO" id="GO:0016787">
    <property type="term" value="F:hydrolase activity"/>
    <property type="evidence" value="ECO:0007669"/>
    <property type="project" value="UniProtKB-KW"/>
</dbReference>
<accession>A0A6G0T2H1</accession>
<comment type="caution">
    <text evidence="8">The sequence shown here is derived from an EMBL/GenBank/DDBJ whole genome shotgun (WGS) entry which is preliminary data.</text>
</comment>
<dbReference type="Gene3D" id="1.20.120.1080">
    <property type="match status" value="1"/>
</dbReference>
<dbReference type="GO" id="GO:0004386">
    <property type="term" value="F:helicase activity"/>
    <property type="evidence" value="ECO:0007669"/>
    <property type="project" value="TreeGrafter"/>
</dbReference>
<dbReference type="GO" id="GO:0005524">
    <property type="term" value="F:ATP binding"/>
    <property type="evidence" value="ECO:0007669"/>
    <property type="project" value="UniProtKB-KW"/>
</dbReference>
<evidence type="ECO:0000256" key="4">
    <source>
        <dbReference type="ARBA" id="ARBA00022801"/>
    </source>
</evidence>
<dbReference type="InterPro" id="IPR011545">
    <property type="entry name" value="DEAD/DEAH_box_helicase_dom"/>
</dbReference>
<protein>
    <recommendedName>
        <fullName evidence="10">RNA helicase</fullName>
    </recommendedName>
</protein>
<dbReference type="SMART" id="SM00487">
    <property type="entry name" value="DEXDc"/>
    <property type="match status" value="1"/>
</dbReference>
<evidence type="ECO:0000313" key="9">
    <source>
        <dbReference type="Proteomes" id="UP000475862"/>
    </source>
</evidence>
<dbReference type="EMBL" id="VYZN01000065">
    <property type="protein sequence ID" value="KAE9524779.1"/>
    <property type="molecule type" value="Genomic_DNA"/>
</dbReference>
<dbReference type="InterPro" id="IPR027417">
    <property type="entry name" value="P-loop_NTPase"/>
</dbReference>
<dbReference type="SMART" id="SM00490">
    <property type="entry name" value="HELICc"/>
    <property type="match status" value="1"/>
</dbReference>
<keyword evidence="2" id="KW-0963">Cytoplasm</keyword>
<dbReference type="GO" id="GO:0005737">
    <property type="term" value="C:cytoplasm"/>
    <property type="evidence" value="ECO:0007669"/>
    <property type="project" value="UniProtKB-SubCell"/>
</dbReference>
<dbReference type="Pfam" id="PF00271">
    <property type="entry name" value="Helicase_C"/>
    <property type="match status" value="1"/>
</dbReference>